<organism evidence="2 3">
    <name type="scientific">Ramlibacter pallidus</name>
    <dbReference type="NCBI Taxonomy" id="2780087"/>
    <lineage>
        <taxon>Bacteria</taxon>
        <taxon>Pseudomonadati</taxon>
        <taxon>Pseudomonadota</taxon>
        <taxon>Betaproteobacteria</taxon>
        <taxon>Burkholderiales</taxon>
        <taxon>Comamonadaceae</taxon>
        <taxon>Ramlibacter</taxon>
    </lineage>
</organism>
<name>A0ABR9SAQ9_9BURK</name>
<proteinExistence type="predicted"/>
<evidence type="ECO:0000313" key="2">
    <source>
        <dbReference type="EMBL" id="MBE7370052.1"/>
    </source>
</evidence>
<keyword evidence="1" id="KW-0812">Transmembrane</keyword>
<gene>
    <name evidence="2" type="ORF">IM787_21005</name>
</gene>
<comment type="caution">
    <text evidence="2">The sequence shown here is derived from an EMBL/GenBank/DDBJ whole genome shotgun (WGS) entry which is preliminary data.</text>
</comment>
<evidence type="ECO:0000313" key="3">
    <source>
        <dbReference type="Proteomes" id="UP000806285"/>
    </source>
</evidence>
<feature type="transmembrane region" description="Helical" evidence="1">
    <location>
        <begin position="5"/>
        <end position="24"/>
    </location>
</feature>
<sequence length="86" mass="9715">MANVIYALCALTSATCLALLWRSYRASRARLLFWSAWCFLLLTVNNVLLVLDKVVFPVEVDLRLWRLGTALAAVLLLVYGLVNEED</sequence>
<keyword evidence="1" id="KW-0472">Membrane</keyword>
<accession>A0ABR9SAQ9</accession>
<keyword evidence="3" id="KW-1185">Reference proteome</keyword>
<reference evidence="2 3" key="1">
    <citation type="submission" date="2020-10" db="EMBL/GenBank/DDBJ databases">
        <title>Ramlibacter sp. HM2 16S ribosomal RNA gene Genome sequencing and assembly.</title>
        <authorList>
            <person name="Kang M."/>
        </authorList>
    </citation>
    <scope>NUCLEOTIDE SEQUENCE [LARGE SCALE GENOMIC DNA]</scope>
    <source>
        <strain evidence="2 3">HM2</strain>
    </source>
</reference>
<dbReference type="EMBL" id="JADDIV010000006">
    <property type="protein sequence ID" value="MBE7370052.1"/>
    <property type="molecule type" value="Genomic_DNA"/>
</dbReference>
<dbReference type="Pfam" id="PF19447">
    <property type="entry name" value="DUF5985"/>
    <property type="match status" value="1"/>
</dbReference>
<dbReference type="Proteomes" id="UP000806285">
    <property type="component" value="Unassembled WGS sequence"/>
</dbReference>
<keyword evidence="1" id="KW-1133">Transmembrane helix</keyword>
<dbReference type="InterPro" id="IPR046027">
    <property type="entry name" value="DUF5985"/>
</dbReference>
<evidence type="ECO:0000256" key="1">
    <source>
        <dbReference type="SAM" id="Phobius"/>
    </source>
</evidence>
<feature type="transmembrane region" description="Helical" evidence="1">
    <location>
        <begin position="63"/>
        <end position="82"/>
    </location>
</feature>
<evidence type="ECO:0008006" key="4">
    <source>
        <dbReference type="Google" id="ProtNLM"/>
    </source>
</evidence>
<feature type="transmembrane region" description="Helical" evidence="1">
    <location>
        <begin position="31"/>
        <end position="51"/>
    </location>
</feature>
<dbReference type="RefSeq" id="WP_193678673.1">
    <property type="nucleotide sequence ID" value="NZ_JADDIV010000006.1"/>
</dbReference>
<protein>
    <recommendedName>
        <fullName evidence="4">Histidine kinase N-terminal 7TM region domain-containing protein</fullName>
    </recommendedName>
</protein>